<dbReference type="InterPro" id="IPR005146">
    <property type="entry name" value="B3/B4_tRNA-bd"/>
</dbReference>
<feature type="domain" description="B5" evidence="19">
    <location>
        <begin position="401"/>
        <end position="477"/>
    </location>
</feature>
<feature type="domain" description="TRNA-binding" evidence="17">
    <location>
        <begin position="39"/>
        <end position="147"/>
    </location>
</feature>
<dbReference type="EMBL" id="FOUU01000002">
    <property type="protein sequence ID" value="SFM65816.1"/>
    <property type="molecule type" value="Genomic_DNA"/>
</dbReference>
<name>A0A1I4SMX0_9BACT</name>
<dbReference type="Proteomes" id="UP000199611">
    <property type="component" value="Unassembled WGS sequence"/>
</dbReference>
<evidence type="ECO:0000256" key="16">
    <source>
        <dbReference type="PROSITE-ProRule" id="PRU00209"/>
    </source>
</evidence>
<evidence type="ECO:0000313" key="21">
    <source>
        <dbReference type="Proteomes" id="UP000199611"/>
    </source>
</evidence>
<dbReference type="GO" id="GO:0000049">
    <property type="term" value="F:tRNA binding"/>
    <property type="evidence" value="ECO:0007669"/>
    <property type="project" value="UniProtKB-UniRule"/>
</dbReference>
<dbReference type="PROSITE" id="PS51483">
    <property type="entry name" value="B5"/>
    <property type="match status" value="1"/>
</dbReference>
<dbReference type="EC" id="6.1.1.20" evidence="15"/>
<dbReference type="SMART" id="SM00896">
    <property type="entry name" value="FDX-ACB"/>
    <property type="match status" value="1"/>
</dbReference>
<keyword evidence="8 15" id="KW-0547">Nucleotide-binding</keyword>
<dbReference type="InterPro" id="IPR041616">
    <property type="entry name" value="PheRS_beta_core"/>
</dbReference>
<feature type="binding site" evidence="15">
    <location>
        <position position="464"/>
    </location>
    <ligand>
        <name>Mg(2+)</name>
        <dbReference type="ChEBI" id="CHEBI:18420"/>
        <note>shared with alpha subunit</note>
    </ligand>
</feature>
<dbReference type="InterPro" id="IPR033714">
    <property type="entry name" value="tRNA_bind_bactPheRS"/>
</dbReference>
<dbReference type="InterPro" id="IPR004532">
    <property type="entry name" value="Phe-tRNA-ligase_IIc_bsu_bact"/>
</dbReference>
<dbReference type="PANTHER" id="PTHR10947:SF0">
    <property type="entry name" value="PHENYLALANINE--TRNA LIGASE BETA SUBUNIT"/>
    <property type="match status" value="1"/>
</dbReference>
<dbReference type="Gene3D" id="3.30.70.380">
    <property type="entry name" value="Ferrodoxin-fold anticodon-binding domain"/>
    <property type="match status" value="1"/>
</dbReference>
<protein>
    <recommendedName>
        <fullName evidence="15">Phenylalanine--tRNA ligase beta subunit</fullName>
        <ecNumber evidence="15">6.1.1.20</ecNumber>
    </recommendedName>
    <alternativeName>
        <fullName evidence="15">Phenylalanyl-tRNA synthetase beta subunit</fullName>
        <shortName evidence="15">PheRS</shortName>
    </alternativeName>
</protein>
<keyword evidence="7 15" id="KW-0479">Metal-binding</keyword>
<feature type="binding site" evidence="15">
    <location>
        <position position="455"/>
    </location>
    <ligand>
        <name>Mg(2+)</name>
        <dbReference type="ChEBI" id="CHEBI:18420"/>
        <note>shared with alpha subunit</note>
    </ligand>
</feature>
<dbReference type="GO" id="GO:0009328">
    <property type="term" value="C:phenylalanine-tRNA ligase complex"/>
    <property type="evidence" value="ECO:0007669"/>
    <property type="project" value="TreeGrafter"/>
</dbReference>
<dbReference type="SUPFAM" id="SSF56037">
    <property type="entry name" value="PheT/TilS domain"/>
    <property type="match status" value="1"/>
</dbReference>
<dbReference type="NCBIfam" id="TIGR00472">
    <property type="entry name" value="pheT_bact"/>
    <property type="match status" value="1"/>
</dbReference>
<dbReference type="GO" id="GO:0004826">
    <property type="term" value="F:phenylalanine-tRNA ligase activity"/>
    <property type="evidence" value="ECO:0007669"/>
    <property type="project" value="UniProtKB-UniRule"/>
</dbReference>
<dbReference type="Pfam" id="PF03484">
    <property type="entry name" value="B5"/>
    <property type="match status" value="1"/>
</dbReference>
<feature type="binding site" evidence="15">
    <location>
        <position position="465"/>
    </location>
    <ligand>
        <name>Mg(2+)</name>
        <dbReference type="ChEBI" id="CHEBI:18420"/>
        <note>shared with alpha subunit</note>
    </ligand>
</feature>
<dbReference type="GO" id="GO:0006432">
    <property type="term" value="P:phenylalanyl-tRNA aminoacylation"/>
    <property type="evidence" value="ECO:0007669"/>
    <property type="project" value="UniProtKB-UniRule"/>
</dbReference>
<dbReference type="CDD" id="cd00769">
    <property type="entry name" value="PheRS_beta_core"/>
    <property type="match status" value="1"/>
</dbReference>
<evidence type="ECO:0000313" key="20">
    <source>
        <dbReference type="EMBL" id="SFM65816.1"/>
    </source>
</evidence>
<dbReference type="SUPFAM" id="SSF50249">
    <property type="entry name" value="Nucleic acid-binding proteins"/>
    <property type="match status" value="1"/>
</dbReference>
<evidence type="ECO:0000256" key="10">
    <source>
        <dbReference type="ARBA" id="ARBA00022842"/>
    </source>
</evidence>
<keyword evidence="10 15" id="KW-0460">Magnesium</keyword>
<evidence type="ECO:0000256" key="13">
    <source>
        <dbReference type="ARBA" id="ARBA00023146"/>
    </source>
</evidence>
<dbReference type="FunFam" id="3.30.70.380:FF:000001">
    <property type="entry name" value="Phenylalanine--tRNA ligase beta subunit"/>
    <property type="match status" value="1"/>
</dbReference>
<evidence type="ECO:0000256" key="1">
    <source>
        <dbReference type="ARBA" id="ARBA00004496"/>
    </source>
</evidence>
<keyword evidence="9 15" id="KW-0067">ATP-binding</keyword>
<dbReference type="SMART" id="SM00874">
    <property type="entry name" value="B5"/>
    <property type="match status" value="1"/>
</dbReference>
<evidence type="ECO:0000256" key="11">
    <source>
        <dbReference type="ARBA" id="ARBA00022884"/>
    </source>
</evidence>
<comment type="cofactor">
    <cofactor evidence="15">
        <name>Mg(2+)</name>
        <dbReference type="ChEBI" id="CHEBI:18420"/>
    </cofactor>
    <text evidence="15">Binds 2 magnesium ions per tetramer.</text>
</comment>
<sequence length="800" mass="90934">MRLSFRWLRAYVEIDATAHEVADRLTMAGLEVEGVYDRFPHLKKVVPAKILRVMNHPSADRLKLCRCTDGNREYGIVCGAPNVREGITVPLALPGAKLPSGIRIGEALIRGEKSEGMLASQKELGLGEDASGLWILPDDIPLGIPLDRALDIEDWILEISVTPNRGDCLSVIGLAREVAALYGKKVRYPEISLSEEGPPVEQVARVDIEDPEKCPRYTARVLFDVTIGPSPRWMVDRLESAGIRSINNVVDVTNYVMLEMGQPLHAFDYDRLAEHRIVVRCARSGEVFRTLDGQDRILFDDTLMICDGRGPVAIGGIMGGENSEITSETRHVLIESAWFNPLSIRRTSKKLRLSSESSYRFERSVDPEGVVKALDRAAQLMMETAGGRLARGIIDVYPRPHRRPVLHLRVDRTNRYLGTSFSVEEMESALKRLEMEVDKIDGNNLRVIPPSYRQDVTREVDLTEEIARIIGYDRVPTKHPGTTVMPREEDTHLRLREELKDLCRGMGLTEILTFSFISQSSLGKLRLPERDVRLRPIKLMNPLSEEQAVMRTSLIPNMLETIRFNLDRQNESLRLFELSKVFIPKGTDQLPQEDFQLVVALTGLRTDDPLYDPNPADYADIKGICENIMDFFRIPEVKYSKDELPPYMDPVKAASLFVKGEYVGTVGKIHPLVVEAFDIAVPVWLLELDFEKLFRMRGLSLSFRPLPKYPFVPRDLAVVADEDFPVQEILDYLNNLEEPLLEKVFIFDIFRSKQLGEGKKSVAYRIIYRHPERSLTDEEVNELHGRIVQKILETFDLRLR</sequence>
<dbReference type="AlphaFoldDB" id="A0A1I4SMX0"/>
<evidence type="ECO:0000256" key="9">
    <source>
        <dbReference type="ARBA" id="ARBA00022840"/>
    </source>
</evidence>
<evidence type="ECO:0000256" key="12">
    <source>
        <dbReference type="ARBA" id="ARBA00022917"/>
    </source>
</evidence>
<dbReference type="OrthoDB" id="9805455at2"/>
<dbReference type="Gene3D" id="2.40.50.140">
    <property type="entry name" value="Nucleic acid-binding proteins"/>
    <property type="match status" value="1"/>
</dbReference>
<dbReference type="InterPro" id="IPR009061">
    <property type="entry name" value="DNA-bd_dom_put_sf"/>
</dbReference>
<dbReference type="STRING" id="39841.SAMN05660836_01060"/>
<dbReference type="GO" id="GO:0005524">
    <property type="term" value="F:ATP binding"/>
    <property type="evidence" value="ECO:0007669"/>
    <property type="project" value="UniProtKB-UniRule"/>
</dbReference>
<dbReference type="InterPro" id="IPR005121">
    <property type="entry name" value="Fdx_antiC-bd"/>
</dbReference>
<dbReference type="Pfam" id="PF17759">
    <property type="entry name" value="tRNA_synthFbeta"/>
    <property type="match status" value="1"/>
</dbReference>
<dbReference type="Gene3D" id="3.30.56.10">
    <property type="match status" value="2"/>
</dbReference>
<dbReference type="InterPro" id="IPR012340">
    <property type="entry name" value="NA-bd_OB-fold"/>
</dbReference>
<dbReference type="Gene3D" id="3.50.40.10">
    <property type="entry name" value="Phenylalanyl-trna Synthetase, Chain B, domain 3"/>
    <property type="match status" value="1"/>
</dbReference>
<evidence type="ECO:0000259" key="19">
    <source>
        <dbReference type="PROSITE" id="PS51483"/>
    </source>
</evidence>
<dbReference type="PANTHER" id="PTHR10947">
    <property type="entry name" value="PHENYLALANYL-TRNA SYNTHETASE BETA CHAIN AND LEUCINE-RICH REPEAT-CONTAINING PROTEIN 47"/>
    <property type="match status" value="1"/>
</dbReference>
<dbReference type="SMART" id="SM00873">
    <property type="entry name" value="B3_4"/>
    <property type="match status" value="1"/>
</dbReference>
<keyword evidence="5 16" id="KW-0820">tRNA-binding</keyword>
<dbReference type="InterPro" id="IPR005147">
    <property type="entry name" value="tRNA_synthase_B5-dom"/>
</dbReference>
<dbReference type="InterPro" id="IPR045864">
    <property type="entry name" value="aa-tRNA-synth_II/BPL/LPL"/>
</dbReference>
<dbReference type="InterPro" id="IPR020825">
    <property type="entry name" value="Phe-tRNA_synthase-like_B3/B4"/>
</dbReference>
<feature type="binding site" evidence="15">
    <location>
        <position position="461"/>
    </location>
    <ligand>
        <name>Mg(2+)</name>
        <dbReference type="ChEBI" id="CHEBI:18420"/>
        <note>shared with alpha subunit</note>
    </ligand>
</feature>
<keyword evidence="6 15" id="KW-0436">Ligase</keyword>
<dbReference type="Pfam" id="PF01588">
    <property type="entry name" value="tRNA_bind"/>
    <property type="match status" value="1"/>
</dbReference>
<gene>
    <name evidence="15" type="primary">pheT</name>
    <name evidence="20" type="ORF">SAMN05660836_01060</name>
</gene>
<evidence type="ECO:0000256" key="2">
    <source>
        <dbReference type="ARBA" id="ARBA00008653"/>
    </source>
</evidence>
<dbReference type="CDD" id="cd02796">
    <property type="entry name" value="tRNA_bind_bactPheRS"/>
    <property type="match status" value="1"/>
</dbReference>
<dbReference type="InterPro" id="IPR036690">
    <property type="entry name" value="Fdx_antiC-bd_sf"/>
</dbReference>
<reference evidence="20 21" key="1">
    <citation type="submission" date="2016-10" db="EMBL/GenBank/DDBJ databases">
        <authorList>
            <person name="de Groot N.N."/>
        </authorList>
    </citation>
    <scope>NUCLEOTIDE SEQUENCE [LARGE SCALE GENOMIC DNA]</scope>
    <source>
        <strain evidence="20 21">DSM 9990</strain>
    </source>
</reference>
<evidence type="ECO:0000256" key="15">
    <source>
        <dbReference type="HAMAP-Rule" id="MF_00283"/>
    </source>
</evidence>
<dbReference type="Gene3D" id="3.30.930.10">
    <property type="entry name" value="Bira Bifunctional Protein, Domain 2"/>
    <property type="match status" value="1"/>
</dbReference>
<keyword evidence="12 15" id="KW-0648">Protein biosynthesis</keyword>
<keyword evidence="21" id="KW-1185">Reference proteome</keyword>
<organism evidence="20 21">
    <name type="scientific">Thermodesulforhabdus norvegica</name>
    <dbReference type="NCBI Taxonomy" id="39841"/>
    <lineage>
        <taxon>Bacteria</taxon>
        <taxon>Pseudomonadati</taxon>
        <taxon>Thermodesulfobacteriota</taxon>
        <taxon>Syntrophobacteria</taxon>
        <taxon>Syntrophobacterales</taxon>
        <taxon>Thermodesulforhabdaceae</taxon>
        <taxon>Thermodesulforhabdus</taxon>
    </lineage>
</organism>
<evidence type="ECO:0000256" key="8">
    <source>
        <dbReference type="ARBA" id="ARBA00022741"/>
    </source>
</evidence>
<proteinExistence type="inferred from homology"/>
<dbReference type="PROSITE" id="PS51447">
    <property type="entry name" value="FDX_ACB"/>
    <property type="match status" value="1"/>
</dbReference>
<accession>A0A1I4SMX0</accession>
<comment type="subunit">
    <text evidence="3 15">Tetramer of two alpha and two beta subunits.</text>
</comment>
<evidence type="ECO:0000259" key="18">
    <source>
        <dbReference type="PROSITE" id="PS51447"/>
    </source>
</evidence>
<dbReference type="HAMAP" id="MF_00283">
    <property type="entry name" value="Phe_tRNA_synth_beta1"/>
    <property type="match status" value="1"/>
</dbReference>
<evidence type="ECO:0000256" key="14">
    <source>
        <dbReference type="ARBA" id="ARBA00049255"/>
    </source>
</evidence>
<comment type="similarity">
    <text evidence="2 15">Belongs to the phenylalanyl-tRNA synthetase beta subunit family. Type 1 subfamily.</text>
</comment>
<keyword evidence="11 16" id="KW-0694">RNA-binding</keyword>
<keyword evidence="13 15" id="KW-0030">Aminoacyl-tRNA synthetase</keyword>
<dbReference type="SUPFAM" id="SSF55681">
    <property type="entry name" value="Class II aaRS and biotin synthetases"/>
    <property type="match status" value="1"/>
</dbReference>
<dbReference type="InterPro" id="IPR045060">
    <property type="entry name" value="Phe-tRNA-ligase_IIc_bsu"/>
</dbReference>
<dbReference type="SUPFAM" id="SSF54991">
    <property type="entry name" value="Anticodon-binding domain of PheRS"/>
    <property type="match status" value="1"/>
</dbReference>
<evidence type="ECO:0000256" key="4">
    <source>
        <dbReference type="ARBA" id="ARBA00022490"/>
    </source>
</evidence>
<dbReference type="PROSITE" id="PS50886">
    <property type="entry name" value="TRBD"/>
    <property type="match status" value="1"/>
</dbReference>
<dbReference type="SUPFAM" id="SSF46955">
    <property type="entry name" value="Putative DNA-binding domain"/>
    <property type="match status" value="1"/>
</dbReference>
<keyword evidence="4 15" id="KW-0963">Cytoplasm</keyword>
<evidence type="ECO:0000256" key="6">
    <source>
        <dbReference type="ARBA" id="ARBA00022598"/>
    </source>
</evidence>
<evidence type="ECO:0000256" key="7">
    <source>
        <dbReference type="ARBA" id="ARBA00022723"/>
    </source>
</evidence>
<feature type="domain" description="FDX-ACB" evidence="18">
    <location>
        <begin position="707"/>
        <end position="800"/>
    </location>
</feature>
<comment type="catalytic activity">
    <reaction evidence="14 15">
        <text>tRNA(Phe) + L-phenylalanine + ATP = L-phenylalanyl-tRNA(Phe) + AMP + diphosphate + H(+)</text>
        <dbReference type="Rhea" id="RHEA:19413"/>
        <dbReference type="Rhea" id="RHEA-COMP:9668"/>
        <dbReference type="Rhea" id="RHEA-COMP:9699"/>
        <dbReference type="ChEBI" id="CHEBI:15378"/>
        <dbReference type="ChEBI" id="CHEBI:30616"/>
        <dbReference type="ChEBI" id="CHEBI:33019"/>
        <dbReference type="ChEBI" id="CHEBI:58095"/>
        <dbReference type="ChEBI" id="CHEBI:78442"/>
        <dbReference type="ChEBI" id="CHEBI:78531"/>
        <dbReference type="ChEBI" id="CHEBI:456215"/>
        <dbReference type="EC" id="6.1.1.20"/>
    </reaction>
</comment>
<dbReference type="GO" id="GO:0000287">
    <property type="term" value="F:magnesium ion binding"/>
    <property type="evidence" value="ECO:0007669"/>
    <property type="project" value="UniProtKB-UniRule"/>
</dbReference>
<evidence type="ECO:0000256" key="5">
    <source>
        <dbReference type="ARBA" id="ARBA00022555"/>
    </source>
</evidence>
<dbReference type="RefSeq" id="WP_093394015.1">
    <property type="nucleotide sequence ID" value="NZ_FOUU01000002.1"/>
</dbReference>
<dbReference type="InterPro" id="IPR002547">
    <property type="entry name" value="tRNA-bd_dom"/>
</dbReference>
<evidence type="ECO:0000259" key="17">
    <source>
        <dbReference type="PROSITE" id="PS50886"/>
    </source>
</evidence>
<dbReference type="Pfam" id="PF03147">
    <property type="entry name" value="FDX-ACB"/>
    <property type="match status" value="1"/>
</dbReference>
<evidence type="ECO:0000256" key="3">
    <source>
        <dbReference type="ARBA" id="ARBA00011209"/>
    </source>
</evidence>
<dbReference type="Pfam" id="PF03483">
    <property type="entry name" value="B3_4"/>
    <property type="match status" value="1"/>
</dbReference>
<comment type="subcellular location">
    <subcellularLocation>
        <location evidence="1 15">Cytoplasm</location>
    </subcellularLocation>
</comment>
<dbReference type="FunFam" id="3.50.40.10:FF:000001">
    <property type="entry name" value="Phenylalanine--tRNA ligase beta subunit"/>
    <property type="match status" value="1"/>
</dbReference>